<gene>
    <name evidence="1" type="ORF">EC957_005929</name>
</gene>
<dbReference type="Gene3D" id="3.80.10.10">
    <property type="entry name" value="Ribonuclease Inhibitor"/>
    <property type="match status" value="1"/>
</dbReference>
<name>A0A9P6FDY5_9FUNG</name>
<dbReference type="EMBL" id="JAAAXW010000027">
    <property type="protein sequence ID" value="KAF9548690.1"/>
    <property type="molecule type" value="Genomic_DNA"/>
</dbReference>
<protein>
    <recommendedName>
        <fullName evidence="3">F-box domain-containing protein</fullName>
    </recommendedName>
</protein>
<organism evidence="1 2">
    <name type="scientific">Mortierella hygrophila</name>
    <dbReference type="NCBI Taxonomy" id="979708"/>
    <lineage>
        <taxon>Eukaryota</taxon>
        <taxon>Fungi</taxon>
        <taxon>Fungi incertae sedis</taxon>
        <taxon>Mucoromycota</taxon>
        <taxon>Mortierellomycotina</taxon>
        <taxon>Mortierellomycetes</taxon>
        <taxon>Mortierellales</taxon>
        <taxon>Mortierellaceae</taxon>
        <taxon>Mortierella</taxon>
    </lineage>
</organism>
<dbReference type="InterPro" id="IPR032675">
    <property type="entry name" value="LRR_dom_sf"/>
</dbReference>
<accession>A0A9P6FDY5</accession>
<sequence length="476" mass="53572">MTSIHPLKLPEIITLVGNFLPLWSQERAQGTGRLKLVFLPKTFHTCLLVSKIWHDTLIPLLWSYYEAEAMEVVPLPTLTRYSIHFRTFCQYRGCGSRALDSFGCRRVVKAMLSPETIEELEESRRMMKDNDGGLKELEWNGPTGSTLRVEDFAGLRSLERLKLSRWKVDGGQLWRVLEMLVGSLRVLEIDWLSGVDDDGGDVQGAAVTLALLEAYCASYGPDPANFVKRCPNLVRSVLSLDTGKGYYKDDNKDMARLADSLRTHCPNLRALTINGSIPPDQKAILIRNCASIPSSSSLLELVVDVQSMSKDLMDSILIHAQTLETLGTLTSTRNIMMEQLLQIPVQCPRLKWFAVHAIYTRESAWSILGALKAAAWQSSAMEILDLDAGDPSEAWVKGEVFMLKDLFASGPILGWYFHPKEGLLSYSDDGVFWSEAFARELFEAVEGLEKLRILRWCGNVFARSSFYDRAYTPLLY</sequence>
<proteinExistence type="predicted"/>
<evidence type="ECO:0000313" key="1">
    <source>
        <dbReference type="EMBL" id="KAF9548690.1"/>
    </source>
</evidence>
<reference evidence="1" key="1">
    <citation type="journal article" date="2020" name="Fungal Divers.">
        <title>Resolving the Mortierellaceae phylogeny through synthesis of multi-gene phylogenetics and phylogenomics.</title>
        <authorList>
            <person name="Vandepol N."/>
            <person name="Liber J."/>
            <person name="Desiro A."/>
            <person name="Na H."/>
            <person name="Kennedy M."/>
            <person name="Barry K."/>
            <person name="Grigoriev I.V."/>
            <person name="Miller A.N."/>
            <person name="O'Donnell K."/>
            <person name="Stajich J.E."/>
            <person name="Bonito G."/>
        </authorList>
    </citation>
    <scope>NUCLEOTIDE SEQUENCE</scope>
    <source>
        <strain evidence="1">NRRL 2591</strain>
    </source>
</reference>
<dbReference type="SUPFAM" id="SSF52047">
    <property type="entry name" value="RNI-like"/>
    <property type="match status" value="1"/>
</dbReference>
<evidence type="ECO:0000313" key="2">
    <source>
        <dbReference type="Proteomes" id="UP000723463"/>
    </source>
</evidence>
<keyword evidence="2" id="KW-1185">Reference proteome</keyword>
<dbReference type="Proteomes" id="UP000723463">
    <property type="component" value="Unassembled WGS sequence"/>
</dbReference>
<comment type="caution">
    <text evidence="1">The sequence shown here is derived from an EMBL/GenBank/DDBJ whole genome shotgun (WGS) entry which is preliminary data.</text>
</comment>
<dbReference type="AlphaFoldDB" id="A0A9P6FDY5"/>
<evidence type="ECO:0008006" key="3">
    <source>
        <dbReference type="Google" id="ProtNLM"/>
    </source>
</evidence>